<accession>A0A2H3KS29</accession>
<evidence type="ECO:0000259" key="12">
    <source>
        <dbReference type="SMART" id="SM00919"/>
    </source>
</evidence>
<dbReference type="Gene3D" id="3.40.50.10950">
    <property type="match status" value="1"/>
</dbReference>
<dbReference type="Pfam" id="PF01515">
    <property type="entry name" value="PTA_PTB"/>
    <property type="match status" value="1"/>
</dbReference>
<feature type="binding site" evidence="11">
    <location>
        <position position="161"/>
    </location>
    <ligand>
        <name>a divalent metal cation</name>
        <dbReference type="ChEBI" id="CHEBI:60240"/>
    </ligand>
</feature>
<dbReference type="GO" id="GO:0051287">
    <property type="term" value="F:NAD binding"/>
    <property type="evidence" value="ECO:0007669"/>
    <property type="project" value="InterPro"/>
</dbReference>
<dbReference type="GO" id="GO:0046872">
    <property type="term" value="F:metal ion binding"/>
    <property type="evidence" value="ECO:0007669"/>
    <property type="project" value="UniProtKB-KW"/>
</dbReference>
<dbReference type="InterPro" id="IPR042112">
    <property type="entry name" value="P_AcTrfase_dom2"/>
</dbReference>
<feature type="domain" description="Malic enzyme NAD-binding" evidence="12">
    <location>
        <begin position="162"/>
        <end position="399"/>
    </location>
</feature>
<dbReference type="OrthoDB" id="9805787at2"/>
<feature type="binding site" evidence="11">
    <location>
        <position position="286"/>
    </location>
    <ligand>
        <name>a divalent metal cation</name>
        <dbReference type="ChEBI" id="CHEBI:60240"/>
    </ligand>
</feature>
<dbReference type="InterPro" id="IPR037062">
    <property type="entry name" value="Malic_N_dom_sf"/>
</dbReference>
<keyword evidence="6 10" id="KW-0479">Metal-binding</keyword>
<evidence type="ECO:0000256" key="2">
    <source>
        <dbReference type="ARBA" id="ARBA00001946"/>
    </source>
</evidence>
<dbReference type="Pfam" id="PF03949">
    <property type="entry name" value="Malic_M"/>
    <property type="match status" value="1"/>
</dbReference>
<dbReference type="EMBL" id="LYXE01000110">
    <property type="protein sequence ID" value="PDV98045.1"/>
    <property type="molecule type" value="Genomic_DNA"/>
</dbReference>
<dbReference type="SMART" id="SM00919">
    <property type="entry name" value="Malic_M"/>
    <property type="match status" value="1"/>
</dbReference>
<reference evidence="14 15" key="1">
    <citation type="submission" date="2016-05" db="EMBL/GenBank/DDBJ databases">
        <authorList>
            <person name="Lavstsen T."/>
            <person name="Jespersen J.S."/>
        </authorList>
    </citation>
    <scope>NUCLEOTIDE SEQUENCE [LARGE SCALE GENOMIC DNA]</scope>
    <source>
        <strain evidence="14 15">B7-9</strain>
    </source>
</reference>
<dbReference type="GO" id="GO:0006108">
    <property type="term" value="P:malate metabolic process"/>
    <property type="evidence" value="ECO:0007669"/>
    <property type="project" value="InterPro"/>
</dbReference>
<dbReference type="PROSITE" id="PS00331">
    <property type="entry name" value="MALIC_ENZYMES"/>
    <property type="match status" value="1"/>
</dbReference>
<dbReference type="AlphaFoldDB" id="A0A2H3KS29"/>
<evidence type="ECO:0000256" key="8">
    <source>
        <dbReference type="ARBA" id="ARBA00023268"/>
    </source>
</evidence>
<protein>
    <submittedName>
        <fullName evidence="14">Malic enzyme</fullName>
    </submittedName>
</protein>
<dbReference type="RefSeq" id="WP_097653767.1">
    <property type="nucleotide sequence ID" value="NZ_LYXE01000110.1"/>
</dbReference>
<dbReference type="Gene3D" id="3.40.50.720">
    <property type="entry name" value="NAD(P)-binding Rossmann-like Domain"/>
    <property type="match status" value="1"/>
</dbReference>
<dbReference type="FunFam" id="3.40.50.720:FF:000095">
    <property type="entry name" value="NADP-dependent malic enzyme"/>
    <property type="match status" value="1"/>
</dbReference>
<feature type="binding site" evidence="11">
    <location>
        <begin position="75"/>
        <end position="82"/>
    </location>
    <ligand>
        <name>NADP(+)</name>
        <dbReference type="ChEBI" id="CHEBI:58349"/>
    </ligand>
</feature>
<evidence type="ECO:0000256" key="5">
    <source>
        <dbReference type="ARBA" id="ARBA00008785"/>
    </source>
</evidence>
<keyword evidence="11" id="KW-0521">NADP</keyword>
<dbReference type="FunFam" id="3.40.50.10380:FF:000003">
    <property type="entry name" value="NADP-dependent malic enzyme"/>
    <property type="match status" value="1"/>
</dbReference>
<organism evidence="14 15">
    <name type="scientific">Candidatus Chloroploca asiatica</name>
    <dbReference type="NCBI Taxonomy" id="1506545"/>
    <lineage>
        <taxon>Bacteria</taxon>
        <taxon>Bacillati</taxon>
        <taxon>Chloroflexota</taxon>
        <taxon>Chloroflexia</taxon>
        <taxon>Chloroflexales</taxon>
        <taxon>Chloroflexineae</taxon>
        <taxon>Oscillochloridaceae</taxon>
        <taxon>Candidatus Chloroploca</taxon>
    </lineage>
</organism>
<dbReference type="InterPro" id="IPR046346">
    <property type="entry name" value="Aminoacid_DH-like_N_sf"/>
</dbReference>
<dbReference type="CDD" id="cd05311">
    <property type="entry name" value="NAD_bind_2_malic_enz"/>
    <property type="match status" value="1"/>
</dbReference>
<dbReference type="GO" id="GO:0004470">
    <property type="term" value="F:malic enzyme activity"/>
    <property type="evidence" value="ECO:0007669"/>
    <property type="project" value="InterPro"/>
</dbReference>
<evidence type="ECO:0000313" key="14">
    <source>
        <dbReference type="EMBL" id="PDV98045.1"/>
    </source>
</evidence>
<feature type="binding site" evidence="10">
    <location>
        <position position="135"/>
    </location>
    <ligand>
        <name>a divalent metal cation</name>
        <dbReference type="ChEBI" id="CHEBI:60240"/>
    </ligand>
</feature>
<dbReference type="Gene3D" id="3.40.50.10380">
    <property type="entry name" value="Malic enzyme, N-terminal domain"/>
    <property type="match status" value="1"/>
</dbReference>
<dbReference type="InterPro" id="IPR012302">
    <property type="entry name" value="Malic_NAD-bd"/>
</dbReference>
<evidence type="ECO:0000256" key="10">
    <source>
        <dbReference type="PIRSR" id="PIRSR036684-2"/>
    </source>
</evidence>
<dbReference type="InterPro" id="IPR051674">
    <property type="entry name" value="Malate_Decarboxylase"/>
</dbReference>
<dbReference type="Gene3D" id="3.40.50.10750">
    <property type="entry name" value="Isocitrate/Isopropylmalate dehydrogenase-like"/>
    <property type="match status" value="1"/>
</dbReference>
<evidence type="ECO:0000256" key="6">
    <source>
        <dbReference type="ARBA" id="ARBA00022723"/>
    </source>
</evidence>
<dbReference type="GO" id="GO:0016746">
    <property type="term" value="F:acyltransferase activity"/>
    <property type="evidence" value="ECO:0007669"/>
    <property type="project" value="InterPro"/>
</dbReference>
<evidence type="ECO:0000256" key="1">
    <source>
        <dbReference type="ARBA" id="ARBA00001936"/>
    </source>
</evidence>
<dbReference type="PIRSF" id="PIRSF036684">
    <property type="entry name" value="ME_PTA"/>
    <property type="match status" value="1"/>
</dbReference>
<evidence type="ECO:0000256" key="3">
    <source>
        <dbReference type="ARBA" id="ARBA00007686"/>
    </source>
</evidence>
<comment type="similarity">
    <text evidence="5">Belongs to the malic enzymes family.</text>
</comment>
<evidence type="ECO:0000313" key="15">
    <source>
        <dbReference type="Proteomes" id="UP000220922"/>
    </source>
</evidence>
<evidence type="ECO:0000259" key="13">
    <source>
        <dbReference type="SMART" id="SM01274"/>
    </source>
</evidence>
<keyword evidence="8" id="KW-0511">Multifunctional enzyme</keyword>
<feature type="domain" description="Malic enzyme N-terminal" evidence="13">
    <location>
        <begin position="17"/>
        <end position="150"/>
    </location>
</feature>
<proteinExistence type="inferred from homology"/>
<feature type="active site" description="Proton acceptor" evidence="9">
    <location>
        <position position="93"/>
    </location>
</feature>
<keyword evidence="15" id="KW-1185">Reference proteome</keyword>
<evidence type="ECO:0000256" key="9">
    <source>
        <dbReference type="PIRSR" id="PIRSR036684-1"/>
    </source>
</evidence>
<dbReference type="InterPro" id="IPR045213">
    <property type="entry name" value="Malic_NAD-bd_bact_type"/>
</dbReference>
<evidence type="ECO:0000256" key="4">
    <source>
        <dbReference type="ARBA" id="ARBA00008756"/>
    </source>
</evidence>
<dbReference type="InterPro" id="IPR015884">
    <property type="entry name" value="Malic_enzyme_CS"/>
</dbReference>
<comment type="cofactor">
    <cofactor evidence="1">
        <name>Mn(2+)</name>
        <dbReference type="ChEBI" id="CHEBI:29035"/>
    </cofactor>
</comment>
<dbReference type="SUPFAM" id="SSF53659">
    <property type="entry name" value="Isocitrate/Isopropylmalate dehydrogenase-like"/>
    <property type="match status" value="1"/>
</dbReference>
<dbReference type="InterPro" id="IPR012301">
    <property type="entry name" value="Malic_N_dom"/>
</dbReference>
<comment type="caution">
    <text evidence="14">The sequence shown here is derived from an EMBL/GenBank/DDBJ whole genome shotgun (WGS) entry which is preliminary data.</text>
</comment>
<dbReference type="SMART" id="SM01274">
    <property type="entry name" value="malic"/>
    <property type="match status" value="1"/>
</dbReference>
<comment type="similarity">
    <text evidence="3">In the N-terminal section; belongs to the malic enzymes family.</text>
</comment>
<dbReference type="Proteomes" id="UP000220922">
    <property type="component" value="Unassembled WGS sequence"/>
</dbReference>
<comment type="similarity">
    <text evidence="4">In the C-terminal section; belongs to the phosphate acetyltransferase and butyryltransferase family.</text>
</comment>
<dbReference type="InterPro" id="IPR012188">
    <property type="entry name" value="ME_PTA"/>
</dbReference>
<dbReference type="InterPro" id="IPR042113">
    <property type="entry name" value="P_AcTrfase_dom1"/>
</dbReference>
<dbReference type="InterPro" id="IPR036291">
    <property type="entry name" value="NAD(P)-bd_dom_sf"/>
</dbReference>
<dbReference type="Pfam" id="PF00390">
    <property type="entry name" value="malic"/>
    <property type="match status" value="2"/>
</dbReference>
<dbReference type="SUPFAM" id="SSF51735">
    <property type="entry name" value="NAD(P)-binding Rossmann-fold domains"/>
    <property type="match status" value="1"/>
</dbReference>
<dbReference type="SUPFAM" id="SSF53223">
    <property type="entry name" value="Aminoacid dehydrogenase-like, N-terminal domain"/>
    <property type="match status" value="1"/>
</dbReference>
<name>A0A2H3KS29_9CHLR</name>
<dbReference type="PANTHER" id="PTHR43237:SF4">
    <property type="entry name" value="NADP-DEPENDENT MALIC ENZYME"/>
    <property type="match status" value="1"/>
</dbReference>
<dbReference type="GO" id="GO:0016616">
    <property type="term" value="F:oxidoreductase activity, acting on the CH-OH group of donors, NAD or NADP as acceptor"/>
    <property type="evidence" value="ECO:0007669"/>
    <property type="project" value="InterPro"/>
</dbReference>
<comment type="cofactor">
    <cofactor evidence="2">
        <name>Mg(2+)</name>
        <dbReference type="ChEBI" id="CHEBI:18420"/>
    </cofactor>
</comment>
<keyword evidence="7" id="KW-0560">Oxidoreductase</keyword>
<evidence type="ECO:0000256" key="11">
    <source>
        <dbReference type="PIRSR" id="PIRSR036684-3"/>
    </source>
</evidence>
<gene>
    <name evidence="14" type="ORF">A9Q02_02895</name>
</gene>
<sequence length="747" mass="81047">MDISRDSVLRYHSEGRKGKIAVVPTKPSLTQYDLSLAYTPGVAIPVLEIANDPQLAYEYTAKGNLVAVITNGTAVLGLGNRGALASKPVMEGKALLFKRFADIDVFDLELDLTDPDQIIQVVQALAPTFGGINLEDIKAPECFYIEQRLSELLDIPVFHDDQHGTAIIATAGLINALELTGRTMAATRLVIAGAGAAGIACAELLVLAGLPRGNITLCDTKGVIYAGRPGTIDPFKARFVQETTARTLADALVGADVFLGLSAANTVTSEMIQGMAPKPIIFALANPDPEIPYPEARAARPDAIVATGRSDYPNQVNNVLGFPFIFRGALDVGARRITDKMKLAAAHALAALAHEDVPDSVLKSYHLDSLRFGPEYILPKPVDPRVLLWVPPAIAEAAMEEGVARRHVDLVSYRDTLESRLGKGWTLMRSIFNKARSNPKRLVFAEGEEDRIIRAAAAIQSQGLGRPILLGRPEVIANHIQRLGLDYQPEVYNPRESPRLEHYAEVLFERRKRRGLTHIEARQLAMRANYHGLLMLACGEADAFLSGLTSNYIEALRPALQVIGTRPGVRRAAGCEMMIVHDRVVFFADTAINVTPSSEELANIAELAAGVATRFGITPRIAMLSFANFGSAPHEEGPQRMAEAARILQERHPDLAVDGEMQVNSALVPEITEQLYPFSRVKKANVLIFPNLDAANTAYQLTQRLGEAEAIGPILMGMHRSVHILLPDDEVRNIVNLAAFAAVDAQG</sequence>
<dbReference type="InterPro" id="IPR002505">
    <property type="entry name" value="PTA_PTB"/>
</dbReference>
<dbReference type="PANTHER" id="PTHR43237">
    <property type="entry name" value="NADP-DEPENDENT MALIC ENZYME"/>
    <property type="match status" value="1"/>
</dbReference>
<feature type="binding site" evidence="10">
    <location>
        <position position="136"/>
    </location>
    <ligand>
        <name>a divalent metal cation</name>
        <dbReference type="ChEBI" id="CHEBI:60240"/>
    </ligand>
</feature>
<evidence type="ECO:0000256" key="7">
    <source>
        <dbReference type="ARBA" id="ARBA00023002"/>
    </source>
</evidence>